<reference evidence="4 5" key="1">
    <citation type="submission" date="2022-10" db="EMBL/GenBank/DDBJ databases">
        <authorList>
            <person name="Xie J."/>
            <person name="Shen N."/>
        </authorList>
    </citation>
    <scope>NUCLEOTIDE SEQUENCE [LARGE SCALE GENOMIC DNA]</scope>
    <source>
        <strain evidence="4 5">DSM 41681</strain>
    </source>
</reference>
<dbReference type="Gene3D" id="3.20.20.80">
    <property type="entry name" value="Glycosidases"/>
    <property type="match status" value="1"/>
</dbReference>
<evidence type="ECO:0000313" key="4">
    <source>
        <dbReference type="EMBL" id="MEB3958712.1"/>
    </source>
</evidence>
<comment type="similarity">
    <text evidence="1">Belongs to the glycosyl hydrolase 25 family.</text>
</comment>
<proteinExistence type="inferred from homology"/>
<protein>
    <submittedName>
        <fullName evidence="4">GH25 family lysozyme</fullName>
    </submittedName>
</protein>
<dbReference type="InterPro" id="IPR017853">
    <property type="entry name" value="GH"/>
</dbReference>
<dbReference type="PROSITE" id="PS51904">
    <property type="entry name" value="GLYCOSYL_HYDROL_F25_2"/>
    <property type="match status" value="1"/>
</dbReference>
<dbReference type="InterPro" id="IPR002053">
    <property type="entry name" value="Glyco_hydro_25"/>
</dbReference>
<keyword evidence="2" id="KW-0378">Hydrolase</keyword>
<organism evidence="4 5">
    <name type="scientific">Streptomyces kunmingensis</name>
    <dbReference type="NCBI Taxonomy" id="68225"/>
    <lineage>
        <taxon>Bacteria</taxon>
        <taxon>Bacillati</taxon>
        <taxon>Actinomycetota</taxon>
        <taxon>Actinomycetes</taxon>
        <taxon>Kitasatosporales</taxon>
        <taxon>Streptomycetaceae</taxon>
        <taxon>Streptomyces</taxon>
    </lineage>
</organism>
<dbReference type="Proteomes" id="UP001352223">
    <property type="component" value="Unassembled WGS sequence"/>
</dbReference>
<evidence type="ECO:0000256" key="1">
    <source>
        <dbReference type="ARBA" id="ARBA00010646"/>
    </source>
</evidence>
<dbReference type="SUPFAM" id="SSF51445">
    <property type="entry name" value="(Trans)glycosidases"/>
    <property type="match status" value="1"/>
</dbReference>
<sequence length="198" mass="22629">MLHGLHLNAYQPPSYPTDDHAFVFLQATEGRTHTNPRLEALTRTARRAHLVVGFCHFLLPGRPRAQARHFLTHIPDRDGDVLIVDWETTADGSRATSQDKDRFIRRLKKLRPRRRIVLYATYDTWLQTNSGAYDADGLWIADHTTPGEPRIQSDWLFHQYTGHPHGQNVARFPDTNALHHWANTPGPLTVPPTTPKVL</sequence>
<comment type="caution">
    <text evidence="4">The sequence shown here is derived from an EMBL/GenBank/DDBJ whole genome shotgun (WGS) entry which is preliminary data.</text>
</comment>
<name>A0ABU6C3D8_9ACTN</name>
<dbReference type="PANTHER" id="PTHR34135:SF2">
    <property type="entry name" value="LYSOZYME"/>
    <property type="match status" value="1"/>
</dbReference>
<keyword evidence="5" id="KW-1185">Reference proteome</keyword>
<dbReference type="RefSeq" id="WP_324765695.1">
    <property type="nucleotide sequence ID" value="NZ_BAAATS010000022.1"/>
</dbReference>
<dbReference type="SMART" id="SM00641">
    <property type="entry name" value="Glyco_25"/>
    <property type="match status" value="1"/>
</dbReference>
<gene>
    <name evidence="4" type="ORF">OKJ48_00340</name>
</gene>
<dbReference type="InterPro" id="IPR018077">
    <property type="entry name" value="Glyco_hydro_fam25_subgr"/>
</dbReference>
<dbReference type="EMBL" id="JAOZYB010000001">
    <property type="protein sequence ID" value="MEB3958712.1"/>
    <property type="molecule type" value="Genomic_DNA"/>
</dbReference>
<accession>A0ABU6C3D8</accession>
<keyword evidence="3" id="KW-0326">Glycosidase</keyword>
<evidence type="ECO:0000313" key="5">
    <source>
        <dbReference type="Proteomes" id="UP001352223"/>
    </source>
</evidence>
<dbReference type="Pfam" id="PF01183">
    <property type="entry name" value="Glyco_hydro_25"/>
    <property type="match status" value="1"/>
</dbReference>
<evidence type="ECO:0000256" key="3">
    <source>
        <dbReference type="ARBA" id="ARBA00023295"/>
    </source>
</evidence>
<evidence type="ECO:0000256" key="2">
    <source>
        <dbReference type="ARBA" id="ARBA00022801"/>
    </source>
</evidence>
<dbReference type="PANTHER" id="PTHR34135">
    <property type="entry name" value="LYSOZYME"/>
    <property type="match status" value="1"/>
</dbReference>